<keyword evidence="2" id="KW-0964">Secreted</keyword>
<dbReference type="Proteomes" id="UP000410492">
    <property type="component" value="Unassembled WGS sequence"/>
</dbReference>
<dbReference type="PROSITE" id="PS50292">
    <property type="entry name" value="PEROXIDASE_3"/>
    <property type="match status" value="1"/>
</dbReference>
<sequence>MFFCTPFSHIQLVVSYNIFKNSHRFTKMNWIHFWSLALLTNHVRSEVASPSKECPNGGKCTLPIWCPAHVYVKENEKEYCTINNNPRGICCNTGNKFMPPSPSSSARYNPETLLDSKTISAISRQSADSLEELRSNEHRLHQFAVLSETSPDFGLFTNSRTFDRAELAKVQHLADRGRRIALATNAFKKRRSLSDDQFDRESFEIASTSLSEDCLPEPDCVEELAVYRTPDGSCNNQQHPTWGQALTPNTKLLLPAYEDRVFEARKFSVNGQLLPSARTVSSRLMKNKDVFNGNYTLLLAQFGQFIGHDVSQSVDHSFRNSSGISCCTDSGDHWPERLQHFACLPIDVPPNDGFYGRHFGRRCMHFMRSVFAPDHDCRLGYAKQLDKVTHFVDASGIYGSSIEQQSDLRTFENGKLKVFHDFGRKLLPLHEDSGPCISDRGGSACFKSGDTRVNSLITLTALHTVFHREHNRLAQALIEINPHWTDETVFQEARKILIAELQTVLYREFLPLVIGLEAMDLYGLRLQEGPVYATDYDPEIEPSVASEFTAGAFRFGHSLIETTISLSKGGRVDQVLAFVPETMNYPSQMRRIDIFDMILVALITQPVQQVDENFNENLQKYVFRFGNCFGVDLISINIQRGRDHGIQPYNRYRELLGLQKFTSFADFGPKYAKTLASIYSSVDDVDLYVGGLLEEKAPGAIVGRVFQHIIADQFARLKKGDRYFFENHPSINPAYFEPAQLSEIRKTSMARIICDNADRLALGMVQPEVFRVPSPWNQPVDCRSNIIPSIDLSKWKAIPTDADYDEYDNVVME</sequence>
<dbReference type="OrthoDB" id="823504at2759"/>
<dbReference type="CDD" id="cd09823">
    <property type="entry name" value="peroxinectin_like"/>
    <property type="match status" value="1"/>
</dbReference>
<keyword evidence="8" id="KW-0325">Glycoprotein</keyword>
<keyword evidence="11" id="KW-1185">Reference proteome</keyword>
<evidence type="ECO:0008006" key="12">
    <source>
        <dbReference type="Google" id="ProtNLM"/>
    </source>
</evidence>
<dbReference type="GO" id="GO:0020037">
    <property type="term" value="F:heme binding"/>
    <property type="evidence" value="ECO:0007669"/>
    <property type="project" value="InterPro"/>
</dbReference>
<comment type="subcellular location">
    <subcellularLocation>
        <location evidence="1">Secreted</location>
    </subcellularLocation>
</comment>
<evidence type="ECO:0000256" key="8">
    <source>
        <dbReference type="ARBA" id="ARBA00023180"/>
    </source>
</evidence>
<keyword evidence="6" id="KW-0560">Oxidoreductase</keyword>
<dbReference type="GO" id="GO:0005576">
    <property type="term" value="C:extracellular region"/>
    <property type="evidence" value="ECO:0007669"/>
    <property type="project" value="UniProtKB-SubCell"/>
</dbReference>
<keyword evidence="7 9" id="KW-0408">Iron</keyword>
<dbReference type="InterPro" id="IPR019791">
    <property type="entry name" value="Haem_peroxidase_animal"/>
</dbReference>
<evidence type="ECO:0000256" key="6">
    <source>
        <dbReference type="ARBA" id="ARBA00023002"/>
    </source>
</evidence>
<dbReference type="GO" id="GO:0046872">
    <property type="term" value="F:metal ion binding"/>
    <property type="evidence" value="ECO:0007669"/>
    <property type="project" value="UniProtKB-KW"/>
</dbReference>
<evidence type="ECO:0000313" key="11">
    <source>
        <dbReference type="Proteomes" id="UP000410492"/>
    </source>
</evidence>
<dbReference type="FunFam" id="1.10.640.10:FF:000003">
    <property type="entry name" value="chorion peroxidase"/>
    <property type="match status" value="1"/>
</dbReference>
<keyword evidence="3" id="KW-0575">Peroxidase</keyword>
<name>A0A653BVD5_CALMS</name>
<evidence type="ECO:0000256" key="4">
    <source>
        <dbReference type="ARBA" id="ARBA00022617"/>
    </source>
</evidence>
<dbReference type="AlphaFoldDB" id="A0A653BVD5"/>
<keyword evidence="9" id="KW-0479">Metal-binding</keyword>
<feature type="binding site" description="axial binding residue" evidence="9">
    <location>
        <position position="557"/>
    </location>
    <ligand>
        <name>heme b</name>
        <dbReference type="ChEBI" id="CHEBI:60344"/>
    </ligand>
    <ligandPart>
        <name>Fe</name>
        <dbReference type="ChEBI" id="CHEBI:18248"/>
    </ligandPart>
</feature>
<evidence type="ECO:0000256" key="5">
    <source>
        <dbReference type="ARBA" id="ARBA00022729"/>
    </source>
</evidence>
<evidence type="ECO:0000256" key="1">
    <source>
        <dbReference type="ARBA" id="ARBA00004613"/>
    </source>
</evidence>
<dbReference type="PANTHER" id="PTHR11475:SF4">
    <property type="entry name" value="CHORION PEROXIDASE"/>
    <property type="match status" value="1"/>
</dbReference>
<keyword evidence="5" id="KW-0732">Signal</keyword>
<dbReference type="Pfam" id="PF03098">
    <property type="entry name" value="An_peroxidase"/>
    <property type="match status" value="1"/>
</dbReference>
<evidence type="ECO:0000256" key="9">
    <source>
        <dbReference type="PIRSR" id="PIRSR619791-2"/>
    </source>
</evidence>
<dbReference type="InterPro" id="IPR037120">
    <property type="entry name" value="Haem_peroxidase_sf_animal"/>
</dbReference>
<dbReference type="GO" id="GO:0006979">
    <property type="term" value="P:response to oxidative stress"/>
    <property type="evidence" value="ECO:0007669"/>
    <property type="project" value="InterPro"/>
</dbReference>
<evidence type="ECO:0000256" key="7">
    <source>
        <dbReference type="ARBA" id="ARBA00023004"/>
    </source>
</evidence>
<dbReference type="SUPFAM" id="SSF48113">
    <property type="entry name" value="Heme-dependent peroxidases"/>
    <property type="match status" value="1"/>
</dbReference>
<evidence type="ECO:0000313" key="10">
    <source>
        <dbReference type="EMBL" id="VEN39256.1"/>
    </source>
</evidence>
<dbReference type="PRINTS" id="PR00457">
    <property type="entry name" value="ANPEROXIDASE"/>
</dbReference>
<keyword evidence="4 9" id="KW-0349">Heme</keyword>
<evidence type="ECO:0000256" key="3">
    <source>
        <dbReference type="ARBA" id="ARBA00022559"/>
    </source>
</evidence>
<dbReference type="GO" id="GO:0022412">
    <property type="term" value="P:cellular process involved in reproduction in multicellular organism"/>
    <property type="evidence" value="ECO:0007669"/>
    <property type="project" value="UniProtKB-ARBA"/>
</dbReference>
<reference evidence="10 11" key="1">
    <citation type="submission" date="2019-01" db="EMBL/GenBank/DDBJ databases">
        <authorList>
            <person name="Sayadi A."/>
        </authorList>
    </citation>
    <scope>NUCLEOTIDE SEQUENCE [LARGE SCALE GENOMIC DNA]</scope>
</reference>
<dbReference type="PANTHER" id="PTHR11475">
    <property type="entry name" value="OXIDASE/PEROXIDASE"/>
    <property type="match status" value="1"/>
</dbReference>
<protein>
    <recommendedName>
        <fullName evidence="12">Chorion peroxidase</fullName>
    </recommendedName>
</protein>
<organism evidence="10 11">
    <name type="scientific">Callosobruchus maculatus</name>
    <name type="common">Southern cowpea weevil</name>
    <name type="synonym">Pulse bruchid</name>
    <dbReference type="NCBI Taxonomy" id="64391"/>
    <lineage>
        <taxon>Eukaryota</taxon>
        <taxon>Metazoa</taxon>
        <taxon>Ecdysozoa</taxon>
        <taxon>Arthropoda</taxon>
        <taxon>Hexapoda</taxon>
        <taxon>Insecta</taxon>
        <taxon>Pterygota</taxon>
        <taxon>Neoptera</taxon>
        <taxon>Endopterygota</taxon>
        <taxon>Coleoptera</taxon>
        <taxon>Polyphaga</taxon>
        <taxon>Cucujiformia</taxon>
        <taxon>Chrysomeloidea</taxon>
        <taxon>Chrysomelidae</taxon>
        <taxon>Bruchinae</taxon>
        <taxon>Bruchini</taxon>
        <taxon>Callosobruchus</taxon>
    </lineage>
</organism>
<dbReference type="Gene3D" id="1.10.640.10">
    <property type="entry name" value="Haem peroxidase domain superfamily, animal type"/>
    <property type="match status" value="1"/>
</dbReference>
<dbReference type="GO" id="GO:0004601">
    <property type="term" value="F:peroxidase activity"/>
    <property type="evidence" value="ECO:0007669"/>
    <property type="project" value="UniProtKB-KW"/>
</dbReference>
<dbReference type="EMBL" id="CAACVG010005395">
    <property type="protein sequence ID" value="VEN39256.1"/>
    <property type="molecule type" value="Genomic_DNA"/>
</dbReference>
<gene>
    <name evidence="10" type="ORF">CALMAC_LOCUS3862</name>
</gene>
<evidence type="ECO:0000256" key="2">
    <source>
        <dbReference type="ARBA" id="ARBA00022525"/>
    </source>
</evidence>
<dbReference type="InterPro" id="IPR010255">
    <property type="entry name" value="Haem_peroxidase_sf"/>
</dbReference>
<proteinExistence type="predicted"/>
<accession>A0A653BVD5</accession>